<comment type="caution">
    <text evidence="1">The sequence shown here is derived from an EMBL/GenBank/DDBJ whole genome shotgun (WGS) entry which is preliminary data.</text>
</comment>
<gene>
    <name evidence="1" type="ORF">LMH87_002992</name>
</gene>
<name>A0A9W8Q866_AKAMU</name>
<dbReference type="EMBL" id="JAJHUN010000010">
    <property type="protein sequence ID" value="KAJ4148527.1"/>
    <property type="molecule type" value="Genomic_DNA"/>
</dbReference>
<sequence>MATNEADKLITSEDHDHLANLIPSLCARFWGTGGGYSIRDEISHPGSCTVAPHPPHHFFFFFFLHRLSQPPFVAAMQRSIYLQIWVVL</sequence>
<organism evidence="1 2">
    <name type="scientific">Akanthomyces muscarius</name>
    <name type="common">Entomopathogenic fungus</name>
    <name type="synonym">Lecanicillium muscarium</name>
    <dbReference type="NCBI Taxonomy" id="2231603"/>
    <lineage>
        <taxon>Eukaryota</taxon>
        <taxon>Fungi</taxon>
        <taxon>Dikarya</taxon>
        <taxon>Ascomycota</taxon>
        <taxon>Pezizomycotina</taxon>
        <taxon>Sordariomycetes</taxon>
        <taxon>Hypocreomycetidae</taxon>
        <taxon>Hypocreales</taxon>
        <taxon>Cordycipitaceae</taxon>
        <taxon>Akanthomyces</taxon>
    </lineage>
</organism>
<evidence type="ECO:0000313" key="2">
    <source>
        <dbReference type="Proteomes" id="UP001144673"/>
    </source>
</evidence>
<dbReference type="RefSeq" id="XP_056051468.1">
    <property type="nucleotide sequence ID" value="XM_056194540.1"/>
</dbReference>
<protein>
    <submittedName>
        <fullName evidence="1">Uncharacterized protein</fullName>
    </submittedName>
</protein>
<evidence type="ECO:0000313" key="1">
    <source>
        <dbReference type="EMBL" id="KAJ4148527.1"/>
    </source>
</evidence>
<reference evidence="1" key="1">
    <citation type="journal article" date="2023" name="Access Microbiol">
        <title>De-novo genome assembly for Akanthomyces muscarius, a biocontrol agent of insect agricultural pests.</title>
        <authorList>
            <person name="Erdos Z."/>
            <person name="Studholme D.J."/>
            <person name="Raymond B."/>
            <person name="Sharma M."/>
        </authorList>
    </citation>
    <scope>NUCLEOTIDE SEQUENCE</scope>
    <source>
        <strain evidence="1">Ve6</strain>
    </source>
</reference>
<dbReference type="GeneID" id="80890151"/>
<dbReference type="KEGG" id="amus:LMH87_002992"/>
<keyword evidence="2" id="KW-1185">Reference proteome</keyword>
<proteinExistence type="predicted"/>
<accession>A0A9W8Q866</accession>
<dbReference type="Proteomes" id="UP001144673">
    <property type="component" value="Chromosome 3"/>
</dbReference>
<dbReference type="AlphaFoldDB" id="A0A9W8Q866"/>